<protein>
    <submittedName>
        <fullName evidence="1">Uncharacterized protein</fullName>
    </submittedName>
</protein>
<comment type="caution">
    <text evidence="1">The sequence shown here is derived from an EMBL/GenBank/DDBJ whole genome shotgun (WGS) entry which is preliminary data.</text>
</comment>
<organism evidence="1 2">
    <name type="scientific">Brassica cretica</name>
    <name type="common">Mustard</name>
    <dbReference type="NCBI Taxonomy" id="69181"/>
    <lineage>
        <taxon>Eukaryota</taxon>
        <taxon>Viridiplantae</taxon>
        <taxon>Streptophyta</taxon>
        <taxon>Embryophyta</taxon>
        <taxon>Tracheophyta</taxon>
        <taxon>Spermatophyta</taxon>
        <taxon>Magnoliopsida</taxon>
        <taxon>eudicotyledons</taxon>
        <taxon>Gunneridae</taxon>
        <taxon>Pentapetalae</taxon>
        <taxon>rosids</taxon>
        <taxon>malvids</taxon>
        <taxon>Brassicales</taxon>
        <taxon>Brassicaceae</taxon>
        <taxon>Brassiceae</taxon>
        <taxon>Brassica</taxon>
    </lineage>
</organism>
<evidence type="ECO:0000313" key="2">
    <source>
        <dbReference type="Proteomes" id="UP000266723"/>
    </source>
</evidence>
<reference evidence="1 2" key="1">
    <citation type="journal article" date="2020" name="BMC Genomics">
        <title>Intraspecific diversification of the crop wild relative Brassica cretica Lam. using demographic model selection.</title>
        <authorList>
            <person name="Kioukis A."/>
            <person name="Michalopoulou V.A."/>
            <person name="Briers L."/>
            <person name="Pirintsos S."/>
            <person name="Studholme D.J."/>
            <person name="Pavlidis P."/>
            <person name="Sarris P.F."/>
        </authorList>
    </citation>
    <scope>NUCLEOTIDE SEQUENCE [LARGE SCALE GENOMIC DNA]</scope>
    <source>
        <strain evidence="2">cv. PFS-1207/04</strain>
    </source>
</reference>
<dbReference type="Proteomes" id="UP000266723">
    <property type="component" value="Unassembled WGS sequence"/>
</dbReference>
<dbReference type="EMBL" id="QGKV02000297">
    <property type="protein sequence ID" value="KAF3608514.1"/>
    <property type="molecule type" value="Genomic_DNA"/>
</dbReference>
<sequence length="65" mass="7340">MLENSNRHHSLRDVVIRVFGSCLEISERSVSEDREIPAFFSILTQESTSTCVTANSPTTNPFPVW</sequence>
<evidence type="ECO:0000313" key="1">
    <source>
        <dbReference type="EMBL" id="KAF3608514.1"/>
    </source>
</evidence>
<keyword evidence="2" id="KW-1185">Reference proteome</keyword>
<proteinExistence type="predicted"/>
<gene>
    <name evidence="1" type="ORF">DY000_02050115</name>
</gene>
<name>A0ABQ7EY00_BRACR</name>
<accession>A0ABQ7EY00</accession>